<feature type="transmembrane region" description="Helical" evidence="1">
    <location>
        <begin position="253"/>
        <end position="271"/>
    </location>
</feature>
<dbReference type="AlphaFoldDB" id="A0AA48HQ76"/>
<evidence type="ECO:0000256" key="1">
    <source>
        <dbReference type="SAM" id="Phobius"/>
    </source>
</evidence>
<evidence type="ECO:0000313" key="3">
    <source>
        <dbReference type="Proteomes" id="UP001333710"/>
    </source>
</evidence>
<reference evidence="2" key="1">
    <citation type="submission" date="2023-01" db="EMBL/GenBank/DDBJ databases">
        <title>Complete genome sequence of Planctobacterium marinum strain Dej080120_11.</title>
        <authorList>
            <person name="Ueki S."/>
            <person name="Maruyama F."/>
        </authorList>
    </citation>
    <scope>NUCLEOTIDE SEQUENCE</scope>
    <source>
        <strain evidence="2">Dej080120_11</strain>
    </source>
</reference>
<feature type="transmembrane region" description="Helical" evidence="1">
    <location>
        <begin position="370"/>
        <end position="393"/>
    </location>
</feature>
<organism evidence="2 3">
    <name type="scientific">Planctobacterium marinum</name>
    <dbReference type="NCBI Taxonomy" id="1631968"/>
    <lineage>
        <taxon>Bacteria</taxon>
        <taxon>Pseudomonadati</taxon>
        <taxon>Pseudomonadota</taxon>
        <taxon>Gammaproteobacteria</taxon>
        <taxon>Alteromonadales</taxon>
        <taxon>Alteromonadaceae</taxon>
        <taxon>Planctobacterium</taxon>
    </lineage>
</organism>
<proteinExistence type="predicted"/>
<sequence>MKHLNTFFAAKIAMGDSFGSFQQIELQRRQLFENVLLILLGVYLFIDTVNGLFVKTLGLPNFLSAGYKQGLFLLMLLFAFQFEPRRFFWCLLCVAITFIWAMARFYLVDNIWFTLAFQEAIKVIYLFVMVLVLSSFRHFTSNKLNLMLLFSLSVVVLNVVFALVGIGQSTYGNFGAKGFFYSGNAVSGVIVISSAWFLTKAFKRSIIQFLFLILFLSAVALLIGTKSGFLGVLLCALIVIALHLDARALAYGVLLLFLTALGLLIFGEQLLEQPLFQRVLFFYDNGGLTRVLFSGRDVKLIEIWPLFERADFWQLMLGLDMQAMQRAGVWRVEFDWADMQINFGILLSLLVYLGYIALFGRLLTQPKNSVVSSAIIAFVVLIMISAIAGHVLYNGMVTPLWAVLTAAALNNRLLKGAKGAQVNEPTH</sequence>
<protein>
    <submittedName>
        <fullName evidence="2">Uncharacterized protein</fullName>
    </submittedName>
</protein>
<dbReference type="RefSeq" id="WP_338293725.1">
    <property type="nucleotide sequence ID" value="NZ_AP027272.1"/>
</dbReference>
<feature type="transmembrane region" description="Helical" evidence="1">
    <location>
        <begin position="229"/>
        <end position="246"/>
    </location>
</feature>
<dbReference type="Proteomes" id="UP001333710">
    <property type="component" value="Chromosome"/>
</dbReference>
<feature type="transmembrane region" description="Helical" evidence="1">
    <location>
        <begin position="179"/>
        <end position="199"/>
    </location>
</feature>
<dbReference type="KEGG" id="pmaw:MACH26_31780"/>
<feature type="transmembrane region" description="Helical" evidence="1">
    <location>
        <begin position="112"/>
        <end position="134"/>
    </location>
</feature>
<keyword evidence="1" id="KW-1133">Transmembrane helix</keyword>
<feature type="transmembrane region" description="Helical" evidence="1">
    <location>
        <begin position="87"/>
        <end position="106"/>
    </location>
</feature>
<feature type="transmembrane region" description="Helical" evidence="1">
    <location>
        <begin position="146"/>
        <end position="167"/>
    </location>
</feature>
<dbReference type="EMBL" id="AP027272">
    <property type="protein sequence ID" value="BDX07657.1"/>
    <property type="molecule type" value="Genomic_DNA"/>
</dbReference>
<keyword evidence="3" id="KW-1185">Reference proteome</keyword>
<accession>A0AA48HQ76</accession>
<gene>
    <name evidence="2" type="ORF">MACH26_31780</name>
</gene>
<feature type="transmembrane region" description="Helical" evidence="1">
    <location>
        <begin position="339"/>
        <end position="358"/>
    </location>
</feature>
<keyword evidence="1" id="KW-0472">Membrane</keyword>
<feature type="transmembrane region" description="Helical" evidence="1">
    <location>
        <begin position="31"/>
        <end position="53"/>
    </location>
</feature>
<feature type="transmembrane region" description="Helical" evidence="1">
    <location>
        <begin position="206"/>
        <end position="223"/>
    </location>
</feature>
<feature type="transmembrane region" description="Helical" evidence="1">
    <location>
        <begin position="59"/>
        <end position="80"/>
    </location>
</feature>
<evidence type="ECO:0000313" key="2">
    <source>
        <dbReference type="EMBL" id="BDX07657.1"/>
    </source>
</evidence>
<name>A0AA48HQ76_9ALTE</name>
<keyword evidence="1" id="KW-0812">Transmembrane</keyword>